<dbReference type="GO" id="GO:0070497">
    <property type="term" value="F:6-carboxytetrahydropterin synthase activity"/>
    <property type="evidence" value="ECO:0007669"/>
    <property type="project" value="UniProtKB-EC"/>
</dbReference>
<evidence type="ECO:0000256" key="10">
    <source>
        <dbReference type="ARBA" id="ARBA00048807"/>
    </source>
</evidence>
<dbReference type="Gene3D" id="3.30.479.10">
    <property type="entry name" value="6-pyruvoyl tetrahydropterin synthase/QueD"/>
    <property type="match status" value="1"/>
</dbReference>
<evidence type="ECO:0000256" key="2">
    <source>
        <dbReference type="ARBA" id="ARBA00005061"/>
    </source>
</evidence>
<reference evidence="11" key="2">
    <citation type="journal article" date="2013" name="Mar. Genomics">
        <title>Expression of sulfatases in Rhodopirellula baltica and the diversity of sulfatases in the genus Rhodopirellula.</title>
        <authorList>
            <person name="Wegner C.E."/>
            <person name="Richter-Heitmann T."/>
            <person name="Klindworth A."/>
            <person name="Klockow C."/>
            <person name="Richter M."/>
            <person name="Achstetter T."/>
            <person name="Glockner F.O."/>
            <person name="Harder J."/>
        </authorList>
    </citation>
    <scope>NUCLEOTIDE SEQUENCE [LARGE SCALE GENOMIC DNA]</scope>
    <source>
        <strain evidence="11">6C</strain>
    </source>
</reference>
<evidence type="ECO:0000256" key="8">
    <source>
        <dbReference type="ARBA" id="ARBA00023239"/>
    </source>
</evidence>
<evidence type="ECO:0000256" key="7">
    <source>
        <dbReference type="ARBA" id="ARBA00022833"/>
    </source>
</evidence>
<keyword evidence="7" id="KW-0862">Zinc</keyword>
<evidence type="ECO:0000256" key="9">
    <source>
        <dbReference type="ARBA" id="ARBA00031449"/>
    </source>
</evidence>
<evidence type="ECO:0000313" key="12">
    <source>
        <dbReference type="Proteomes" id="UP000011529"/>
    </source>
</evidence>
<dbReference type="SUPFAM" id="SSF55620">
    <property type="entry name" value="Tetrahydrobiopterin biosynthesis enzymes-like"/>
    <property type="match status" value="1"/>
</dbReference>
<dbReference type="UniPathway" id="UPA00391"/>
<proteinExistence type="inferred from homology"/>
<dbReference type="EMBL" id="ANMO01000154">
    <property type="protein sequence ID" value="EMB15843.1"/>
    <property type="molecule type" value="Genomic_DNA"/>
</dbReference>
<reference evidence="11" key="1">
    <citation type="submission" date="2012-11" db="EMBL/GenBank/DDBJ databases">
        <title>Permanent draft genomes of Rhodopirellula europaea strain SH398 and 6C.</title>
        <authorList>
            <person name="Richter M."/>
            <person name="Richter-Heitmann T."/>
            <person name="Frank C."/>
            <person name="Harder J."/>
            <person name="Glockner F.O."/>
        </authorList>
    </citation>
    <scope>NUCLEOTIDE SEQUENCE</scope>
    <source>
        <strain evidence="11">6C</strain>
    </source>
</reference>
<evidence type="ECO:0000256" key="5">
    <source>
        <dbReference type="ARBA" id="ARBA00018141"/>
    </source>
</evidence>
<dbReference type="GO" id="GO:0046872">
    <property type="term" value="F:metal ion binding"/>
    <property type="evidence" value="ECO:0007669"/>
    <property type="project" value="UniProtKB-KW"/>
</dbReference>
<comment type="caution">
    <text evidence="11">The sequence shown here is derived from an EMBL/GenBank/DDBJ whole genome shotgun (WGS) entry which is preliminary data.</text>
</comment>
<evidence type="ECO:0000256" key="6">
    <source>
        <dbReference type="ARBA" id="ARBA00022723"/>
    </source>
</evidence>
<dbReference type="PANTHER" id="PTHR12589">
    <property type="entry name" value="PYRUVOYL TETRAHYDROBIOPTERIN SYNTHASE"/>
    <property type="match status" value="1"/>
</dbReference>
<dbReference type="Proteomes" id="UP000011529">
    <property type="component" value="Unassembled WGS sequence"/>
</dbReference>
<dbReference type="InterPro" id="IPR038418">
    <property type="entry name" value="6-PTP_synth/QueD_sf"/>
</dbReference>
<organism evidence="11 12">
    <name type="scientific">Rhodopirellula europaea 6C</name>
    <dbReference type="NCBI Taxonomy" id="1263867"/>
    <lineage>
        <taxon>Bacteria</taxon>
        <taxon>Pseudomonadati</taxon>
        <taxon>Planctomycetota</taxon>
        <taxon>Planctomycetia</taxon>
        <taxon>Pirellulales</taxon>
        <taxon>Pirellulaceae</taxon>
        <taxon>Rhodopirellula</taxon>
    </lineage>
</organism>
<protein>
    <recommendedName>
        <fullName evidence="5">6-carboxy-5,6,7,8-tetrahydropterin synthase</fullName>
        <ecNumber evidence="4">4.1.2.50</ecNumber>
    </recommendedName>
    <alternativeName>
        <fullName evidence="9">Queuosine biosynthesis protein QueD</fullName>
    </alternativeName>
</protein>
<dbReference type="Pfam" id="PF01242">
    <property type="entry name" value="PTPS"/>
    <property type="match status" value="1"/>
</dbReference>
<name>M2B228_9BACT</name>
<keyword evidence="6" id="KW-0479">Metal-binding</keyword>
<dbReference type="AlphaFoldDB" id="M2B228"/>
<keyword evidence="12" id="KW-1185">Reference proteome</keyword>
<dbReference type="InterPro" id="IPR007115">
    <property type="entry name" value="6-PTP_synth/QueD"/>
</dbReference>
<comment type="similarity">
    <text evidence="3">Belongs to the PTPS family. QueD subfamily.</text>
</comment>
<accession>M2B228</accession>
<evidence type="ECO:0000313" key="11">
    <source>
        <dbReference type="EMBL" id="EMB15843.1"/>
    </source>
</evidence>
<comment type="catalytic activity">
    <reaction evidence="10">
        <text>7,8-dihydroneopterin 3'-triphosphate + H2O = 6-carboxy-5,6,7,8-tetrahydropterin + triphosphate + acetaldehyde + 2 H(+)</text>
        <dbReference type="Rhea" id="RHEA:27966"/>
        <dbReference type="ChEBI" id="CHEBI:15343"/>
        <dbReference type="ChEBI" id="CHEBI:15377"/>
        <dbReference type="ChEBI" id="CHEBI:15378"/>
        <dbReference type="ChEBI" id="CHEBI:18036"/>
        <dbReference type="ChEBI" id="CHEBI:58462"/>
        <dbReference type="ChEBI" id="CHEBI:61032"/>
        <dbReference type="EC" id="4.1.2.50"/>
    </reaction>
</comment>
<evidence type="ECO:0000256" key="3">
    <source>
        <dbReference type="ARBA" id="ARBA00008900"/>
    </source>
</evidence>
<evidence type="ECO:0000256" key="1">
    <source>
        <dbReference type="ARBA" id="ARBA00001947"/>
    </source>
</evidence>
<dbReference type="PANTHER" id="PTHR12589:SF7">
    <property type="entry name" value="6-PYRUVOYL TETRAHYDROBIOPTERIN SYNTHASE"/>
    <property type="match status" value="1"/>
</dbReference>
<comment type="pathway">
    <text evidence="2">Purine metabolism; 7-cyano-7-deazaguanine biosynthesis.</text>
</comment>
<evidence type="ECO:0000256" key="4">
    <source>
        <dbReference type="ARBA" id="ARBA00012982"/>
    </source>
</evidence>
<sequence>MSGALDWTLVYHCDIESLVRSHSQCRQFMSGTFRVDVSKEQFIFSAAHFITFAGDICERIHGHNYGVRVSVEGPLDENRYVVDFIALRDAVLKQTQALDHHVILPRDHKEILITQDETETTARFRERRWVFPNEDCIIMPVINTTAEEIARVIAENVREQTKEQFGNALSSIEVAVDENAGQWGVCKLPWNE</sequence>
<keyword evidence="8" id="KW-0456">Lyase</keyword>
<gene>
    <name evidence="11" type="ORF">RE6C_03437</name>
</gene>
<dbReference type="PATRIC" id="fig|1263867.3.peg.3677"/>
<dbReference type="EC" id="4.1.2.50" evidence="4"/>
<comment type="cofactor">
    <cofactor evidence="1">
        <name>Zn(2+)</name>
        <dbReference type="ChEBI" id="CHEBI:29105"/>
    </cofactor>
</comment>